<sequence length="255" mass="28060">MTTTPAALYSCSILSANHRLDRFGPISLPYYVRSVSAASVSLSVSVSRRSVFNDCCASDGVWYDVVWECSRSPNNQAYRCKWGSLTSLLRILPGPSPSFCHLMKPVSVLICVSAARHLCQMERRAPPLTFADQTKQPNLAAAATSKAISSQSCCRLQQQQLADPTSVSAASAAGRPNFSSSSSYMICDKLRSYTTVIPRTNRLQQCRPCRPSLFLSADVLFTKGLTYGDRLDLDHRCSIRLPPSCPLETWKSSFN</sequence>
<dbReference type="EMBL" id="CAHIKZ030001666">
    <property type="protein sequence ID" value="CAE1271682.1"/>
    <property type="molecule type" value="Genomic_DNA"/>
</dbReference>
<accession>A0A812CHX8</accession>
<protein>
    <submittedName>
        <fullName evidence="1">Uncharacterized protein</fullName>
    </submittedName>
</protein>
<name>A0A812CHX8_ACAPH</name>
<dbReference type="AlphaFoldDB" id="A0A812CHX8"/>
<evidence type="ECO:0000313" key="2">
    <source>
        <dbReference type="Proteomes" id="UP000597762"/>
    </source>
</evidence>
<dbReference type="Proteomes" id="UP000597762">
    <property type="component" value="Unassembled WGS sequence"/>
</dbReference>
<organism evidence="1 2">
    <name type="scientific">Acanthosepion pharaonis</name>
    <name type="common">Pharaoh cuttlefish</name>
    <name type="synonym">Sepia pharaonis</name>
    <dbReference type="NCBI Taxonomy" id="158019"/>
    <lineage>
        <taxon>Eukaryota</taxon>
        <taxon>Metazoa</taxon>
        <taxon>Spiralia</taxon>
        <taxon>Lophotrochozoa</taxon>
        <taxon>Mollusca</taxon>
        <taxon>Cephalopoda</taxon>
        <taxon>Coleoidea</taxon>
        <taxon>Decapodiformes</taxon>
        <taxon>Sepiida</taxon>
        <taxon>Sepiina</taxon>
        <taxon>Sepiidae</taxon>
        <taxon>Acanthosepion</taxon>
    </lineage>
</organism>
<reference evidence="1" key="1">
    <citation type="submission" date="2021-01" db="EMBL/GenBank/DDBJ databases">
        <authorList>
            <person name="Li R."/>
            <person name="Bekaert M."/>
        </authorList>
    </citation>
    <scope>NUCLEOTIDE SEQUENCE</scope>
    <source>
        <strain evidence="1">Farmed</strain>
    </source>
</reference>
<proteinExistence type="predicted"/>
<keyword evidence="2" id="KW-1185">Reference proteome</keyword>
<gene>
    <name evidence="1" type="ORF">SPHA_37331</name>
</gene>
<comment type="caution">
    <text evidence="1">The sequence shown here is derived from an EMBL/GenBank/DDBJ whole genome shotgun (WGS) entry which is preliminary data.</text>
</comment>
<evidence type="ECO:0000313" key="1">
    <source>
        <dbReference type="EMBL" id="CAE1271682.1"/>
    </source>
</evidence>